<sequence length="411" mass="46269">MVDEKFFLGRQPILDRTQQIVGFELLFRSPESLYAANVSDLQMASASVIVNSLSEFGFQDVLGRHKGFFNVTREVLMSDALELLPKDRVVIELLETIVADTEVFERCRTLKSLGFTLALDDHVYSESFHDIYRLIDIVKVDVLETPHSSLAEMVGKFRNWPLTLLAEKVENADHYKFCSQLGFDLFQGYYFARPVVLRQNKIDIGKITMMQLMKQVMADAEWSEIEETFKQNPGLTYNLLRLVNSVAMGLRVRIKTLRHALTVLGLEQLKRWITLALYANNDSNGVQSPLLEMAATRGKLMELLMLASHGRAASELADQAFMVGILSLIDVLFEDSMAELIGKLNLVDSVKSALLHKDGDLGALLVLAELLEQADFPAVNEQLEICELSLDQLLTAQLETFSWADKLSTSL</sequence>
<organism evidence="3 4">
    <name type="scientific">Geomonas terrae</name>
    <dbReference type="NCBI Taxonomy" id="2562681"/>
    <lineage>
        <taxon>Bacteria</taxon>
        <taxon>Pseudomonadati</taxon>
        <taxon>Thermodesulfobacteriota</taxon>
        <taxon>Desulfuromonadia</taxon>
        <taxon>Geobacterales</taxon>
        <taxon>Geobacteraceae</taxon>
        <taxon>Geomonas</taxon>
    </lineage>
</organism>
<protein>
    <submittedName>
        <fullName evidence="3">EAL domain-containing protein</fullName>
    </submittedName>
</protein>
<dbReference type="PANTHER" id="PTHR33525:SF4">
    <property type="entry name" value="CYCLIC DI-GMP PHOSPHODIESTERASE CDGJ"/>
    <property type="match status" value="1"/>
</dbReference>
<dbReference type="RefSeq" id="WP_135871803.1">
    <property type="nucleotide sequence ID" value="NZ_SRSC01000004.1"/>
</dbReference>
<dbReference type="Pfam" id="PF00563">
    <property type="entry name" value="EAL"/>
    <property type="match status" value="1"/>
</dbReference>
<gene>
    <name evidence="3" type="ORF">E4633_16555</name>
</gene>
<evidence type="ECO:0000259" key="2">
    <source>
        <dbReference type="PROSITE" id="PS51833"/>
    </source>
</evidence>
<dbReference type="EMBL" id="SRSC01000004">
    <property type="protein sequence ID" value="TGU70613.1"/>
    <property type="molecule type" value="Genomic_DNA"/>
</dbReference>
<dbReference type="SUPFAM" id="SSF141868">
    <property type="entry name" value="EAL domain-like"/>
    <property type="match status" value="1"/>
</dbReference>
<dbReference type="InterPro" id="IPR001633">
    <property type="entry name" value="EAL_dom"/>
</dbReference>
<evidence type="ECO:0000259" key="1">
    <source>
        <dbReference type="PROSITE" id="PS50883"/>
    </source>
</evidence>
<keyword evidence="4" id="KW-1185">Reference proteome</keyword>
<feature type="domain" description="EAL" evidence="1">
    <location>
        <begin position="1"/>
        <end position="208"/>
    </location>
</feature>
<feature type="domain" description="HDOD" evidence="2">
    <location>
        <begin position="202"/>
        <end position="392"/>
    </location>
</feature>
<dbReference type="PIRSF" id="PIRSF003180">
    <property type="entry name" value="DiGMPpdiest_YuxH"/>
    <property type="match status" value="1"/>
</dbReference>
<comment type="caution">
    <text evidence="3">The sequence shown here is derived from an EMBL/GenBank/DDBJ whole genome shotgun (WGS) entry which is preliminary data.</text>
</comment>
<dbReference type="InterPro" id="IPR052340">
    <property type="entry name" value="RNase_Y/CdgJ"/>
</dbReference>
<dbReference type="Proteomes" id="UP000306416">
    <property type="component" value="Unassembled WGS sequence"/>
</dbReference>
<dbReference type="InterPro" id="IPR014408">
    <property type="entry name" value="dGMP_Pdiesterase_EAL/HD-GYP"/>
</dbReference>
<accession>A0A4S1CBU8</accession>
<name>A0A4S1CBU8_9BACT</name>
<proteinExistence type="predicted"/>
<dbReference type="PROSITE" id="PS50883">
    <property type="entry name" value="EAL"/>
    <property type="match status" value="1"/>
</dbReference>
<evidence type="ECO:0000313" key="4">
    <source>
        <dbReference type="Proteomes" id="UP000306416"/>
    </source>
</evidence>
<dbReference type="InterPro" id="IPR013976">
    <property type="entry name" value="HDOD"/>
</dbReference>
<dbReference type="SUPFAM" id="SSF109604">
    <property type="entry name" value="HD-domain/PDEase-like"/>
    <property type="match status" value="1"/>
</dbReference>
<dbReference type="SMART" id="SM00052">
    <property type="entry name" value="EAL"/>
    <property type="match status" value="1"/>
</dbReference>
<dbReference type="Gene3D" id="1.10.3210.10">
    <property type="entry name" value="Hypothetical protein af1432"/>
    <property type="match status" value="1"/>
</dbReference>
<evidence type="ECO:0000313" key="3">
    <source>
        <dbReference type="EMBL" id="TGU70613.1"/>
    </source>
</evidence>
<dbReference type="Gene3D" id="3.20.20.450">
    <property type="entry name" value="EAL domain"/>
    <property type="match status" value="1"/>
</dbReference>
<reference evidence="3 4" key="1">
    <citation type="submission" date="2019-04" db="EMBL/GenBank/DDBJ databases">
        <title>Geobacter oryzae sp. nov., ferric-reducing bacteria isolated from paddy soil.</title>
        <authorList>
            <person name="Xu Z."/>
            <person name="Masuda Y."/>
            <person name="Itoh H."/>
            <person name="Senoo K."/>
        </authorList>
    </citation>
    <scope>NUCLEOTIDE SEQUENCE [LARGE SCALE GENOMIC DNA]</scope>
    <source>
        <strain evidence="3 4">Red111</strain>
    </source>
</reference>
<dbReference type="AlphaFoldDB" id="A0A4S1CBU8"/>
<dbReference type="PANTHER" id="PTHR33525">
    <property type="match status" value="1"/>
</dbReference>
<dbReference type="Pfam" id="PF08668">
    <property type="entry name" value="HDOD"/>
    <property type="match status" value="1"/>
</dbReference>
<dbReference type="PROSITE" id="PS51833">
    <property type="entry name" value="HDOD"/>
    <property type="match status" value="1"/>
</dbReference>
<dbReference type="InterPro" id="IPR035919">
    <property type="entry name" value="EAL_sf"/>
</dbReference>